<proteinExistence type="predicted"/>
<evidence type="ECO:0000313" key="1">
    <source>
        <dbReference type="EMBL" id="KAI5444170.1"/>
    </source>
</evidence>
<protein>
    <submittedName>
        <fullName evidence="1">Uncharacterized protein</fullName>
    </submittedName>
</protein>
<evidence type="ECO:0000313" key="2">
    <source>
        <dbReference type="Proteomes" id="UP001058974"/>
    </source>
</evidence>
<dbReference type="Gramene" id="Psat01G0269400-T1">
    <property type="protein sequence ID" value="KAI5444170.1"/>
    <property type="gene ID" value="KIW84_012694"/>
</dbReference>
<dbReference type="AlphaFoldDB" id="A0A9D5BIE9"/>
<dbReference type="Proteomes" id="UP001058974">
    <property type="component" value="Chromosome 1"/>
</dbReference>
<comment type="caution">
    <text evidence="1">The sequence shown here is derived from an EMBL/GenBank/DDBJ whole genome shotgun (WGS) entry which is preliminary data.</text>
</comment>
<sequence>MTYAELYPSLIDRKLINPRDPPAVPTNPPWWYKLELLCVYHFGAPGYDVENCYPLKTKVQDLVRSGILFFEDIVPNVKKNPLPEHGKEVVNMVQGCPGKYKVLYVNDIRQSLVEMHKLLCEHIHYEHDHDRCQYDGSKKKVSPALMIKPAGPVPYVSDKVVPYRYNAVMLKDGKEVPFPLTFVVSILDVSGVTHSGRVFSAQPKSHEDIVKRTVVNPADPSGILKEDGDEMLRLIKMSEYNVIDQLLQTPSKIFVLSLLMNSEPHREALKRVLDEAYVDHDVTIEQFDSVTPQNLPSSLGTSLTYYISFFRSLGIAYCISCGYMVQAILPSLDQKKGGHVQARVSLDWSLII</sequence>
<reference evidence="1 2" key="1">
    <citation type="journal article" date="2022" name="Nat. Genet.">
        <title>Improved pea reference genome and pan-genome highlight genomic features and evolutionary characteristics.</title>
        <authorList>
            <person name="Yang T."/>
            <person name="Liu R."/>
            <person name="Luo Y."/>
            <person name="Hu S."/>
            <person name="Wang D."/>
            <person name="Wang C."/>
            <person name="Pandey M.K."/>
            <person name="Ge S."/>
            <person name="Xu Q."/>
            <person name="Li N."/>
            <person name="Li G."/>
            <person name="Huang Y."/>
            <person name="Saxena R.K."/>
            <person name="Ji Y."/>
            <person name="Li M."/>
            <person name="Yan X."/>
            <person name="He Y."/>
            <person name="Liu Y."/>
            <person name="Wang X."/>
            <person name="Xiang C."/>
            <person name="Varshney R.K."/>
            <person name="Ding H."/>
            <person name="Gao S."/>
            <person name="Zong X."/>
        </authorList>
    </citation>
    <scope>NUCLEOTIDE SEQUENCE [LARGE SCALE GENOMIC DNA]</scope>
    <source>
        <strain evidence="1 2">cv. Zhongwan 6</strain>
    </source>
</reference>
<name>A0A9D5BIE9_PEA</name>
<dbReference type="PANTHER" id="PTHR32108:SF9">
    <property type="entry name" value="REVERSE TRANSCRIPTASE RNASE H-LIKE DOMAIN-CONTAINING PROTEIN"/>
    <property type="match status" value="1"/>
</dbReference>
<keyword evidence="2" id="KW-1185">Reference proteome</keyword>
<organism evidence="1 2">
    <name type="scientific">Pisum sativum</name>
    <name type="common">Garden pea</name>
    <name type="synonym">Lathyrus oleraceus</name>
    <dbReference type="NCBI Taxonomy" id="3888"/>
    <lineage>
        <taxon>Eukaryota</taxon>
        <taxon>Viridiplantae</taxon>
        <taxon>Streptophyta</taxon>
        <taxon>Embryophyta</taxon>
        <taxon>Tracheophyta</taxon>
        <taxon>Spermatophyta</taxon>
        <taxon>Magnoliopsida</taxon>
        <taxon>eudicotyledons</taxon>
        <taxon>Gunneridae</taxon>
        <taxon>Pentapetalae</taxon>
        <taxon>rosids</taxon>
        <taxon>fabids</taxon>
        <taxon>Fabales</taxon>
        <taxon>Fabaceae</taxon>
        <taxon>Papilionoideae</taxon>
        <taxon>50 kb inversion clade</taxon>
        <taxon>NPAAA clade</taxon>
        <taxon>Hologalegina</taxon>
        <taxon>IRL clade</taxon>
        <taxon>Fabeae</taxon>
        <taxon>Lathyrus</taxon>
    </lineage>
</organism>
<dbReference type="EMBL" id="JAMSHJ010000001">
    <property type="protein sequence ID" value="KAI5444170.1"/>
    <property type="molecule type" value="Genomic_DNA"/>
</dbReference>
<gene>
    <name evidence="1" type="ORF">KIW84_012694</name>
</gene>
<accession>A0A9D5BIE9</accession>
<dbReference type="PANTHER" id="PTHR32108">
    <property type="entry name" value="DNA-DIRECTED RNA POLYMERASE SUBUNIT ALPHA"/>
    <property type="match status" value="1"/>
</dbReference>